<dbReference type="PROSITE" id="PS50011">
    <property type="entry name" value="PROTEIN_KINASE_DOM"/>
    <property type="match status" value="1"/>
</dbReference>
<reference evidence="5 6" key="1">
    <citation type="submission" date="2024-04" db="EMBL/GenBank/DDBJ databases">
        <title>Tritrichomonas musculus Genome.</title>
        <authorList>
            <person name="Alves-Ferreira E."/>
            <person name="Grigg M."/>
            <person name="Lorenzi H."/>
            <person name="Galac M."/>
        </authorList>
    </citation>
    <scope>NUCLEOTIDE SEQUENCE [LARGE SCALE GENOMIC DNA]</scope>
    <source>
        <strain evidence="5 6">EAF2021</strain>
    </source>
</reference>
<sequence length="574" mass="65104">MNYKYIDEVPQDLFTSIQEIDSGTFSDIFSAVHLKTNSKVALKILLKNNDEEEMNALKLELEINKTLHHPFICKYFTDIETEHLKIIVMELIEGENALDYVNKTRGLPLQKALNIFSQLIIAIEYLHNEAHITHRDLKLENVMIDKYDHIRLIDFGFSSLNVMMTTCCGSIPYCAPEILSDQKYTNSADIWSLGIILFALIDGNLPFYHANINTLALMICQNEVKFSPNFRSLAIQDLLQRMLTKDPGKRIKIDEIKRHPAMAQQRLLQIDYRQLLHSVQENPFNFTSQKFNEYKIALTKSSTCIQFNTGFSHPRPTSLKKVSVSHQQNLSLNPNQQNLNLNSNQQNLSLNPNQQNLSLNSIQQNLSLNPNQQNLSLNSIQQNLSLNSNQQNLSLNSNQQNSSLNSNQQNSSLNSNQQNSSLNSNQQNSSLNPNQQNSSLNSNQQNSSLNSNQQNSSLNPNQQNLILNSGLQNLNFDAGQTYLNMNFGQQQSGGLDDEIRKRKDFAFNLNKAIESALLNSLQQKNIPLQGPKSFSVGNHFTGARLKRRKTHATFKNGSPLFQPNVNNNPIFGKD</sequence>
<evidence type="ECO:0000256" key="3">
    <source>
        <dbReference type="SAM" id="MobiDB-lite"/>
    </source>
</evidence>
<evidence type="ECO:0000256" key="1">
    <source>
        <dbReference type="ARBA" id="ARBA00022741"/>
    </source>
</evidence>
<dbReference type="PROSITE" id="PS00108">
    <property type="entry name" value="PROTEIN_KINASE_ST"/>
    <property type="match status" value="1"/>
</dbReference>
<protein>
    <recommendedName>
        <fullName evidence="4">Protein kinase domain-containing protein</fullName>
    </recommendedName>
</protein>
<dbReference type="PANTHER" id="PTHR24346">
    <property type="entry name" value="MAP/MICROTUBULE AFFINITY-REGULATING KINASE"/>
    <property type="match status" value="1"/>
</dbReference>
<comment type="caution">
    <text evidence="5">The sequence shown here is derived from an EMBL/GenBank/DDBJ whole genome shotgun (WGS) entry which is preliminary data.</text>
</comment>
<dbReference type="PANTHER" id="PTHR24346:SF30">
    <property type="entry name" value="MATERNAL EMBRYONIC LEUCINE ZIPPER KINASE"/>
    <property type="match status" value="1"/>
</dbReference>
<dbReference type="SMART" id="SM00220">
    <property type="entry name" value="S_TKc"/>
    <property type="match status" value="1"/>
</dbReference>
<dbReference type="EMBL" id="JAPFFF010000038">
    <property type="protein sequence ID" value="KAK8842436.1"/>
    <property type="molecule type" value="Genomic_DNA"/>
</dbReference>
<dbReference type="InterPro" id="IPR000719">
    <property type="entry name" value="Prot_kinase_dom"/>
</dbReference>
<evidence type="ECO:0000256" key="2">
    <source>
        <dbReference type="ARBA" id="ARBA00022840"/>
    </source>
</evidence>
<organism evidence="5 6">
    <name type="scientific">Tritrichomonas musculus</name>
    <dbReference type="NCBI Taxonomy" id="1915356"/>
    <lineage>
        <taxon>Eukaryota</taxon>
        <taxon>Metamonada</taxon>
        <taxon>Parabasalia</taxon>
        <taxon>Tritrichomonadida</taxon>
        <taxon>Tritrichomonadidae</taxon>
        <taxon>Tritrichomonas</taxon>
    </lineage>
</organism>
<evidence type="ECO:0000313" key="6">
    <source>
        <dbReference type="Proteomes" id="UP001470230"/>
    </source>
</evidence>
<dbReference type="Proteomes" id="UP001470230">
    <property type="component" value="Unassembled WGS sequence"/>
</dbReference>
<keyword evidence="6" id="KW-1185">Reference proteome</keyword>
<dbReference type="InterPro" id="IPR008271">
    <property type="entry name" value="Ser/Thr_kinase_AS"/>
</dbReference>
<name>A0ABR2H973_9EUKA</name>
<evidence type="ECO:0000313" key="5">
    <source>
        <dbReference type="EMBL" id="KAK8842436.1"/>
    </source>
</evidence>
<keyword evidence="1" id="KW-0547">Nucleotide-binding</keyword>
<dbReference type="Pfam" id="PF00069">
    <property type="entry name" value="Pkinase"/>
    <property type="match status" value="1"/>
</dbReference>
<feature type="region of interest" description="Disordered" evidence="3">
    <location>
        <begin position="392"/>
        <end position="463"/>
    </location>
</feature>
<dbReference type="SUPFAM" id="SSF56112">
    <property type="entry name" value="Protein kinase-like (PK-like)"/>
    <property type="match status" value="1"/>
</dbReference>
<gene>
    <name evidence="5" type="ORF">M9Y10_026019</name>
</gene>
<dbReference type="Gene3D" id="1.10.510.10">
    <property type="entry name" value="Transferase(Phosphotransferase) domain 1"/>
    <property type="match status" value="1"/>
</dbReference>
<keyword evidence="2" id="KW-0067">ATP-binding</keyword>
<evidence type="ECO:0000259" key="4">
    <source>
        <dbReference type="PROSITE" id="PS50011"/>
    </source>
</evidence>
<proteinExistence type="predicted"/>
<feature type="domain" description="Protein kinase" evidence="4">
    <location>
        <begin position="14"/>
        <end position="262"/>
    </location>
</feature>
<accession>A0ABR2H973</accession>
<dbReference type="InterPro" id="IPR011009">
    <property type="entry name" value="Kinase-like_dom_sf"/>
</dbReference>